<keyword evidence="2" id="KW-0539">Nucleus</keyword>
<dbReference type="Proteomes" id="UP001374579">
    <property type="component" value="Unassembled WGS sequence"/>
</dbReference>
<comment type="subcellular location">
    <subcellularLocation>
        <location evidence="1">Nucleus</location>
    </subcellularLocation>
</comment>
<feature type="compositionally biased region" description="Basic residues" evidence="4">
    <location>
        <begin position="554"/>
        <end position="567"/>
    </location>
</feature>
<feature type="compositionally biased region" description="Pro residues" evidence="4">
    <location>
        <begin position="202"/>
        <end position="213"/>
    </location>
</feature>
<evidence type="ECO:0000256" key="1">
    <source>
        <dbReference type="ARBA" id="ARBA00004123"/>
    </source>
</evidence>
<evidence type="ECO:0000259" key="5">
    <source>
        <dbReference type="Pfam" id="PF09429"/>
    </source>
</evidence>
<feature type="compositionally biased region" description="Acidic residues" evidence="4">
    <location>
        <begin position="263"/>
        <end position="273"/>
    </location>
</feature>
<feature type="compositionally biased region" description="Acidic residues" evidence="4">
    <location>
        <begin position="215"/>
        <end position="234"/>
    </location>
</feature>
<dbReference type="PANTHER" id="PTHR13361">
    <property type="entry name" value="WW DOMAIN-BINDING PROTEIN 11"/>
    <property type="match status" value="1"/>
</dbReference>
<dbReference type="InterPro" id="IPR019007">
    <property type="entry name" value="Wbp11/ELF5/Saf1_N"/>
</dbReference>
<organism evidence="6 7">
    <name type="scientific">Littorina saxatilis</name>
    <dbReference type="NCBI Taxonomy" id="31220"/>
    <lineage>
        <taxon>Eukaryota</taxon>
        <taxon>Metazoa</taxon>
        <taxon>Spiralia</taxon>
        <taxon>Lophotrochozoa</taxon>
        <taxon>Mollusca</taxon>
        <taxon>Gastropoda</taxon>
        <taxon>Caenogastropoda</taxon>
        <taxon>Littorinimorpha</taxon>
        <taxon>Littorinoidea</taxon>
        <taxon>Littorinidae</taxon>
        <taxon>Littorina</taxon>
    </lineage>
</organism>
<reference evidence="6 7" key="1">
    <citation type="submission" date="2024-02" db="EMBL/GenBank/DDBJ databases">
        <title>Chromosome-scale genome assembly of the rough periwinkle Littorina saxatilis.</title>
        <authorList>
            <person name="De Jode A."/>
            <person name="Faria R."/>
            <person name="Formenti G."/>
            <person name="Sims Y."/>
            <person name="Smith T.P."/>
            <person name="Tracey A."/>
            <person name="Wood J.M.D."/>
            <person name="Zagrodzka Z.B."/>
            <person name="Johannesson K."/>
            <person name="Butlin R.K."/>
            <person name="Leder E.H."/>
        </authorList>
    </citation>
    <scope>NUCLEOTIDE SEQUENCE [LARGE SCALE GENOMIC DNA]</scope>
    <source>
        <strain evidence="6">Snail1</strain>
        <tissue evidence="6">Muscle</tissue>
    </source>
</reference>
<keyword evidence="3" id="KW-0175">Coiled coil</keyword>
<evidence type="ECO:0000256" key="2">
    <source>
        <dbReference type="ARBA" id="ARBA00023242"/>
    </source>
</evidence>
<dbReference type="GO" id="GO:0006396">
    <property type="term" value="P:RNA processing"/>
    <property type="evidence" value="ECO:0007669"/>
    <property type="project" value="InterPro"/>
</dbReference>
<feature type="compositionally biased region" description="Basic and acidic residues" evidence="4">
    <location>
        <begin position="336"/>
        <end position="364"/>
    </location>
</feature>
<protein>
    <recommendedName>
        <fullName evidence="5">Wbp11/ELF5/Saf1 N-terminal domain-containing protein</fullName>
    </recommendedName>
</protein>
<feature type="compositionally biased region" description="Acidic residues" evidence="4">
    <location>
        <begin position="326"/>
        <end position="335"/>
    </location>
</feature>
<dbReference type="GO" id="GO:0005681">
    <property type="term" value="C:spliceosomal complex"/>
    <property type="evidence" value="ECO:0007669"/>
    <property type="project" value="TreeGrafter"/>
</dbReference>
<feature type="compositionally biased region" description="Polar residues" evidence="4">
    <location>
        <begin position="1"/>
        <end position="11"/>
    </location>
</feature>
<dbReference type="AlphaFoldDB" id="A0AAN9GMK5"/>
<dbReference type="PANTHER" id="PTHR13361:SF1">
    <property type="entry name" value="WW DOMAIN-BINDING PROTEIN 11"/>
    <property type="match status" value="1"/>
</dbReference>
<accession>A0AAN9GMK5</accession>
<feature type="compositionally biased region" description="Acidic residues" evidence="4">
    <location>
        <begin position="365"/>
        <end position="380"/>
    </location>
</feature>
<feature type="region of interest" description="Disordered" evidence="4">
    <location>
        <begin position="1"/>
        <end position="22"/>
    </location>
</feature>
<name>A0AAN9GMK5_9CAEN</name>
<dbReference type="Pfam" id="PF09429">
    <property type="entry name" value="Wbp11"/>
    <property type="match status" value="1"/>
</dbReference>
<gene>
    <name evidence="6" type="ORF">V1264_011643</name>
</gene>
<feature type="compositionally biased region" description="Pro residues" evidence="4">
    <location>
        <begin position="472"/>
        <end position="492"/>
    </location>
</feature>
<keyword evidence="7" id="KW-1185">Reference proteome</keyword>
<comment type="caution">
    <text evidence="6">The sequence shown here is derived from an EMBL/GenBank/DDBJ whole genome shotgun (WGS) entry which is preliminary data.</text>
</comment>
<feature type="coiled-coil region" evidence="3">
    <location>
        <begin position="100"/>
        <end position="134"/>
    </location>
</feature>
<feature type="compositionally biased region" description="Pro residues" evidence="4">
    <location>
        <begin position="389"/>
        <end position="455"/>
    </location>
</feature>
<evidence type="ECO:0000256" key="3">
    <source>
        <dbReference type="SAM" id="Coils"/>
    </source>
</evidence>
<evidence type="ECO:0000313" key="6">
    <source>
        <dbReference type="EMBL" id="KAK7112145.1"/>
    </source>
</evidence>
<dbReference type="EMBL" id="JBAMIC010000002">
    <property type="protein sequence ID" value="KAK7112145.1"/>
    <property type="molecule type" value="Genomic_DNA"/>
</dbReference>
<evidence type="ECO:0000313" key="7">
    <source>
        <dbReference type="Proteomes" id="UP001374579"/>
    </source>
</evidence>
<feature type="region of interest" description="Disordered" evidence="4">
    <location>
        <begin position="195"/>
        <end position="595"/>
    </location>
</feature>
<feature type="domain" description="Wbp11/ELF5/Saf1 N-terminal" evidence="5">
    <location>
        <begin position="12"/>
        <end position="92"/>
    </location>
</feature>
<evidence type="ECO:0000256" key="4">
    <source>
        <dbReference type="SAM" id="MobiDB-lite"/>
    </source>
</evidence>
<proteinExistence type="predicted"/>
<sequence length="609" mass="67250">MGRRSINTTKSGKYMNPTDQFRKEARKRELKKNKKQRMMVRQAVLKGKDPMKLLEEMEIIDRMEYNPVEAPSLNEKVLRDKRKKLRDTFDRVFKLYEKEKPEYAIDLKKAESEYERTRKQLVQYFEQVRNAERVQLDQIPLPDAPVDQTLPAMIPLPNEIPPPLLGAYPDLMPPSILKKRSAYELDMIGTMVPDTLTRQRKPPGPPPGPPPPLSDSEDEYDPANDVGETLEVDFDAVQHPDDLAILLEKTAEAPSKSRKIRFEDDDDLDDEFPEKDTRLKLSRRKKKEKAGSSSSSGGGVSALQARMLQMAGQEFPDGPSESSSSESDDSEDERERDENDRQAADLKSRMDEIARLDDRPPGTERDEDNDDEEERMEEDDKPSSAKLMPPGPPPGAPPGLPPGLPPGPPPGAPPMFMRPPLMPGGPPGSLPRLLPPGPPPGRPQGLPPGPPPGLPPNLRGGPMRVPPGMQGMPPPRLLRPPGAPPNVPPPHLAPSMIPMPASNPNVLSAPPSIMKPPLRAHGDDDKKSAITIEAKPKIKSGMGDVTRFTPTAVKIKRNQQHKGRLKPSGRADETSALNVSSKPAPTPATQTKTKDDAYDQFMNEMAGLI</sequence>